<accession>A0A0F9IW21</accession>
<sequence length="55" mass="6247">MAIDFTKSHKFVECDRVELLFPWVWSVALSSEQIKAIASGADPRTIQPDKIVERS</sequence>
<reference evidence="1" key="1">
    <citation type="journal article" date="2015" name="Nature">
        <title>Complex archaea that bridge the gap between prokaryotes and eukaryotes.</title>
        <authorList>
            <person name="Spang A."/>
            <person name="Saw J.H."/>
            <person name="Jorgensen S.L."/>
            <person name="Zaremba-Niedzwiedzka K."/>
            <person name="Martijn J."/>
            <person name="Lind A.E."/>
            <person name="van Eijk R."/>
            <person name="Schleper C."/>
            <person name="Guy L."/>
            <person name="Ettema T.J."/>
        </authorList>
    </citation>
    <scope>NUCLEOTIDE SEQUENCE</scope>
</reference>
<comment type="caution">
    <text evidence="1">The sequence shown here is derived from an EMBL/GenBank/DDBJ whole genome shotgun (WGS) entry which is preliminary data.</text>
</comment>
<dbReference type="EMBL" id="LAZR01012962">
    <property type="protein sequence ID" value="KKM24244.1"/>
    <property type="molecule type" value="Genomic_DNA"/>
</dbReference>
<organism evidence="1">
    <name type="scientific">marine sediment metagenome</name>
    <dbReference type="NCBI Taxonomy" id="412755"/>
    <lineage>
        <taxon>unclassified sequences</taxon>
        <taxon>metagenomes</taxon>
        <taxon>ecological metagenomes</taxon>
    </lineage>
</organism>
<protein>
    <submittedName>
        <fullName evidence="1">Uncharacterized protein</fullName>
    </submittedName>
</protein>
<proteinExistence type="predicted"/>
<name>A0A0F9IW21_9ZZZZ</name>
<gene>
    <name evidence="1" type="ORF">LCGC14_1607050</name>
</gene>
<evidence type="ECO:0000313" key="1">
    <source>
        <dbReference type="EMBL" id="KKM24244.1"/>
    </source>
</evidence>
<dbReference type="AlphaFoldDB" id="A0A0F9IW21"/>